<dbReference type="Proteomes" id="UP000265882">
    <property type="component" value="Unassembled WGS sequence"/>
</dbReference>
<protein>
    <recommendedName>
        <fullName evidence="3">asparagine synthase (glutamine-hydrolyzing)</fullName>
        <ecNumber evidence="3">6.3.5.4</ecNumber>
    </recommendedName>
</protein>
<dbReference type="GO" id="GO:0005524">
    <property type="term" value="F:ATP binding"/>
    <property type="evidence" value="ECO:0007669"/>
    <property type="project" value="UniProtKB-KW"/>
</dbReference>
<accession>A0A3A4NTX9</accession>
<dbReference type="GO" id="GO:0004066">
    <property type="term" value="F:asparagine synthase (glutamine-hydrolyzing) activity"/>
    <property type="evidence" value="ECO:0007669"/>
    <property type="project" value="UniProtKB-EC"/>
</dbReference>
<dbReference type="InterPro" id="IPR029055">
    <property type="entry name" value="Ntn_hydrolases_N"/>
</dbReference>
<feature type="binding site" evidence="9">
    <location>
        <begin position="370"/>
        <end position="371"/>
    </location>
    <ligand>
        <name>ATP</name>
        <dbReference type="ChEBI" id="CHEBI:30616"/>
    </ligand>
</feature>
<evidence type="ECO:0000313" key="12">
    <source>
        <dbReference type="Proteomes" id="UP000265882"/>
    </source>
</evidence>
<evidence type="ECO:0000256" key="3">
    <source>
        <dbReference type="ARBA" id="ARBA00012737"/>
    </source>
</evidence>
<keyword evidence="8" id="KW-0061">Asparagine biosynthesis</keyword>
<comment type="similarity">
    <text evidence="2">Belongs to the asparagine synthetase family.</text>
</comment>
<dbReference type="PROSITE" id="PS51278">
    <property type="entry name" value="GATASE_TYPE_2"/>
    <property type="match status" value="1"/>
</dbReference>
<dbReference type="InterPro" id="IPR006426">
    <property type="entry name" value="Asn_synth_AEB"/>
</dbReference>
<reference evidence="11 12" key="1">
    <citation type="journal article" date="2017" name="ISME J.">
        <title>Energy and carbon metabolisms in a deep terrestrial subsurface fluid microbial community.</title>
        <authorList>
            <person name="Momper L."/>
            <person name="Jungbluth S.P."/>
            <person name="Lee M.D."/>
            <person name="Amend J.P."/>
        </authorList>
    </citation>
    <scope>NUCLEOTIDE SEQUENCE [LARGE SCALE GENOMIC DNA]</scope>
    <source>
        <strain evidence="11">SURF_5</strain>
    </source>
</reference>
<evidence type="ECO:0000313" key="11">
    <source>
        <dbReference type="EMBL" id="RJP20560.1"/>
    </source>
</evidence>
<dbReference type="InterPro" id="IPR017932">
    <property type="entry name" value="GATase_2_dom"/>
</dbReference>
<feature type="binding site" evidence="9">
    <location>
        <position position="99"/>
    </location>
    <ligand>
        <name>L-glutamine</name>
        <dbReference type="ChEBI" id="CHEBI:58359"/>
    </ligand>
</feature>
<dbReference type="SUPFAM" id="SSF52402">
    <property type="entry name" value="Adenine nucleotide alpha hydrolases-like"/>
    <property type="match status" value="1"/>
</dbReference>
<dbReference type="NCBIfam" id="TIGR01536">
    <property type="entry name" value="asn_synth_AEB"/>
    <property type="match status" value="1"/>
</dbReference>
<evidence type="ECO:0000256" key="7">
    <source>
        <dbReference type="ARBA" id="ARBA00048741"/>
    </source>
</evidence>
<comment type="caution">
    <text evidence="11">The sequence shown here is derived from an EMBL/GenBank/DDBJ whole genome shotgun (WGS) entry which is preliminary data.</text>
</comment>
<feature type="domain" description="Glutamine amidotransferase type-2" evidence="10">
    <location>
        <begin position="2"/>
        <end position="212"/>
    </location>
</feature>
<dbReference type="InterPro" id="IPR051786">
    <property type="entry name" value="ASN_synthetase/amidase"/>
</dbReference>
<dbReference type="PANTHER" id="PTHR43284">
    <property type="entry name" value="ASPARAGINE SYNTHETASE (GLUTAMINE-HYDROLYZING)"/>
    <property type="match status" value="1"/>
</dbReference>
<name>A0A3A4NTX9_ABYX5</name>
<organism evidence="11 12">
    <name type="scientific">Abyssobacteria bacterium (strain SURF_5)</name>
    <dbReference type="NCBI Taxonomy" id="2093360"/>
    <lineage>
        <taxon>Bacteria</taxon>
        <taxon>Pseudomonadati</taxon>
        <taxon>Candidatus Hydrogenedentota</taxon>
        <taxon>Candidatus Abyssobacteria</taxon>
    </lineage>
</organism>
<evidence type="ECO:0000256" key="5">
    <source>
        <dbReference type="ARBA" id="ARBA00022840"/>
    </source>
</evidence>
<dbReference type="InterPro" id="IPR001962">
    <property type="entry name" value="Asn_synthase"/>
</dbReference>
<dbReference type="Gene3D" id="3.60.20.10">
    <property type="entry name" value="Glutamine Phosphoribosylpyrophosphate, subunit 1, domain 1"/>
    <property type="match status" value="1"/>
</dbReference>
<keyword evidence="5 9" id="KW-0067">ATP-binding</keyword>
<evidence type="ECO:0000256" key="9">
    <source>
        <dbReference type="PIRSR" id="PIRSR001589-2"/>
    </source>
</evidence>
<comment type="pathway">
    <text evidence="1">Amino-acid biosynthesis; L-asparagine biosynthesis; L-asparagine from L-aspartate (L-Gln route): step 1/1.</text>
</comment>
<keyword evidence="8" id="KW-0028">Amino-acid biosynthesis</keyword>
<dbReference type="AlphaFoldDB" id="A0A3A4NTX9"/>
<comment type="catalytic activity">
    <reaction evidence="7">
        <text>L-aspartate + L-glutamine + ATP + H2O = L-asparagine + L-glutamate + AMP + diphosphate + H(+)</text>
        <dbReference type="Rhea" id="RHEA:12228"/>
        <dbReference type="ChEBI" id="CHEBI:15377"/>
        <dbReference type="ChEBI" id="CHEBI:15378"/>
        <dbReference type="ChEBI" id="CHEBI:29985"/>
        <dbReference type="ChEBI" id="CHEBI:29991"/>
        <dbReference type="ChEBI" id="CHEBI:30616"/>
        <dbReference type="ChEBI" id="CHEBI:33019"/>
        <dbReference type="ChEBI" id="CHEBI:58048"/>
        <dbReference type="ChEBI" id="CHEBI:58359"/>
        <dbReference type="ChEBI" id="CHEBI:456215"/>
        <dbReference type="EC" id="6.3.5.4"/>
    </reaction>
</comment>
<dbReference type="Pfam" id="PF00733">
    <property type="entry name" value="Asn_synthase"/>
    <property type="match status" value="1"/>
</dbReference>
<dbReference type="CDD" id="cd00712">
    <property type="entry name" value="AsnB"/>
    <property type="match status" value="1"/>
</dbReference>
<dbReference type="CDD" id="cd01991">
    <property type="entry name" value="Asn_synthase_B_C"/>
    <property type="match status" value="1"/>
</dbReference>
<proteinExistence type="inferred from homology"/>
<feature type="active site" description="For GATase activity" evidence="8">
    <location>
        <position position="2"/>
    </location>
</feature>
<evidence type="ECO:0000256" key="2">
    <source>
        <dbReference type="ARBA" id="ARBA00005752"/>
    </source>
</evidence>
<evidence type="ECO:0000256" key="1">
    <source>
        <dbReference type="ARBA" id="ARBA00005187"/>
    </source>
</evidence>
<evidence type="ECO:0000256" key="4">
    <source>
        <dbReference type="ARBA" id="ARBA00022741"/>
    </source>
</evidence>
<dbReference type="Gene3D" id="3.40.50.620">
    <property type="entry name" value="HUPs"/>
    <property type="match status" value="1"/>
</dbReference>
<keyword evidence="6 8" id="KW-0315">Glutamine amidotransferase</keyword>
<evidence type="ECO:0000256" key="6">
    <source>
        <dbReference type="ARBA" id="ARBA00022962"/>
    </source>
</evidence>
<dbReference type="EMBL" id="QZKU01000076">
    <property type="protein sequence ID" value="RJP20560.1"/>
    <property type="molecule type" value="Genomic_DNA"/>
</dbReference>
<dbReference type="PANTHER" id="PTHR43284:SF1">
    <property type="entry name" value="ASPARAGINE SYNTHETASE"/>
    <property type="match status" value="1"/>
</dbReference>
<dbReference type="InterPro" id="IPR033738">
    <property type="entry name" value="AsnB_N"/>
</dbReference>
<dbReference type="InterPro" id="IPR014729">
    <property type="entry name" value="Rossmann-like_a/b/a_fold"/>
</dbReference>
<dbReference type="EC" id="6.3.5.4" evidence="3"/>
<keyword evidence="4 9" id="KW-0547">Nucleotide-binding</keyword>
<gene>
    <name evidence="11" type="primary">asnB</name>
    <name evidence="11" type="ORF">C4520_11380</name>
</gene>
<keyword evidence="11" id="KW-0436">Ligase</keyword>
<evidence type="ECO:0000256" key="8">
    <source>
        <dbReference type="PIRSR" id="PIRSR001589-1"/>
    </source>
</evidence>
<dbReference type="PIRSF" id="PIRSF001589">
    <property type="entry name" value="Asn_synthetase_glu-h"/>
    <property type="match status" value="1"/>
</dbReference>
<dbReference type="GO" id="GO:0005829">
    <property type="term" value="C:cytosol"/>
    <property type="evidence" value="ECO:0007669"/>
    <property type="project" value="TreeGrafter"/>
</dbReference>
<dbReference type="Pfam" id="PF13537">
    <property type="entry name" value="GATase_7"/>
    <property type="match status" value="1"/>
</dbReference>
<dbReference type="SUPFAM" id="SSF56235">
    <property type="entry name" value="N-terminal nucleophile aminohydrolases (Ntn hydrolases)"/>
    <property type="match status" value="1"/>
</dbReference>
<dbReference type="GO" id="GO:0006529">
    <property type="term" value="P:asparagine biosynthetic process"/>
    <property type="evidence" value="ECO:0007669"/>
    <property type="project" value="UniProtKB-KW"/>
</dbReference>
<evidence type="ECO:0000259" key="10">
    <source>
        <dbReference type="PROSITE" id="PS51278"/>
    </source>
</evidence>
<sequence>MCGIVGYATLDQSPVDAGVLARMTDTLTHRGPDGGSSIVLGNIGLGHRRLSIIDLATGGQPMANEDGSVHISCNGEIYNFRELRSELEKAGHVFRTKSDVEVILHLYEDMGPECVMQLNGMFAFALVDQKKRLLMLARDRYGIKPLYYYHRQPYFLFASEIKALLANPAVRPELSYDALSEYFTFQNVLSDLTLFEGIRLMPSASRLLISDIQGSPRVRMEKYWDYHFESDDSVGSEEDVADCLCGHISTAVKRQLVSDVPVGSYLSGGIDSGSVVALASRHVPRLMTFTCGFDLSMASGFELGFDERAASEYMSSQFKTRHFELVLNSRDMQWVMPRLVWHLEDLRLGMCYPNYYVAELASRFVKVALSGTGGDELFGGYPWRYYCAVSQGFGKQQYLNSYYNYWQRLVPSGEHEALFNAETWRKVSSYDAFGGFCDVFKDLPMTLDKPERCVDASLYFEAKTFLHGLFLLEDKLAMAHGLEVRVPFLDNDLVDFAMKVPARYKLQNFDHLAAVDENEFAKKQRYYLQTGDGKAILRKAMADFLPPKVTERQKQGFSPPDESWYRGESVEYVKNVLLKKKAHLYDFLNYAYISKIINEHVAGKRNHRLLIWSLLCFEWWLDAFMHNNPLARTVESGIPFPSSE</sequence>